<dbReference type="NCBIfam" id="NF040586">
    <property type="entry name" value="FxSxx_TPR"/>
    <property type="match status" value="1"/>
</dbReference>
<dbReference type="GO" id="GO:0007165">
    <property type="term" value="P:signal transduction"/>
    <property type="evidence" value="ECO:0007669"/>
    <property type="project" value="InterPro"/>
</dbReference>
<dbReference type="SUPFAM" id="SSF52200">
    <property type="entry name" value="Toll/Interleukin receptor TIR domain"/>
    <property type="match status" value="1"/>
</dbReference>
<dbReference type="InterPro" id="IPR011990">
    <property type="entry name" value="TPR-like_helical_dom_sf"/>
</dbReference>
<evidence type="ECO:0000313" key="4">
    <source>
        <dbReference type="EMBL" id="SDE33204.1"/>
    </source>
</evidence>
<dbReference type="Pfam" id="PF25000">
    <property type="entry name" value="DUF7779"/>
    <property type="match status" value="1"/>
</dbReference>
<dbReference type="InterPro" id="IPR002182">
    <property type="entry name" value="NB-ARC"/>
</dbReference>
<dbReference type="Pfam" id="PF00931">
    <property type="entry name" value="NB-ARC"/>
    <property type="match status" value="1"/>
</dbReference>
<dbReference type="Proteomes" id="UP000198614">
    <property type="component" value="Unassembled WGS sequence"/>
</dbReference>
<feature type="domain" description="NB-ARC" evidence="1">
    <location>
        <begin position="542"/>
        <end position="676"/>
    </location>
</feature>
<accession>A0A1G7C1G7</accession>
<feature type="domain" description="TIR" evidence="2">
    <location>
        <begin position="354"/>
        <end position="477"/>
    </location>
</feature>
<dbReference type="Gene3D" id="3.40.50.300">
    <property type="entry name" value="P-loop containing nucleotide triphosphate hydrolases"/>
    <property type="match status" value="2"/>
</dbReference>
<dbReference type="InterPro" id="IPR000157">
    <property type="entry name" value="TIR_dom"/>
</dbReference>
<dbReference type="Gene3D" id="1.25.40.10">
    <property type="entry name" value="Tetratricopeptide repeat domain"/>
    <property type="match status" value="2"/>
</dbReference>
<dbReference type="NCBIfam" id="NF047398">
    <property type="entry name" value="AAA_KGGVGR"/>
    <property type="match status" value="1"/>
</dbReference>
<dbReference type="InterPro" id="IPR027417">
    <property type="entry name" value="P-loop_NTPase"/>
</dbReference>
<reference evidence="4 5" key="1">
    <citation type="submission" date="2016-10" db="EMBL/GenBank/DDBJ databases">
        <authorList>
            <person name="de Groot N.N."/>
        </authorList>
    </citation>
    <scope>NUCLEOTIDE SEQUENCE [LARGE SCALE GENOMIC DNA]</scope>
    <source>
        <strain evidence="4 5">CGMCC 4.1859</strain>
    </source>
</reference>
<evidence type="ECO:0000259" key="3">
    <source>
        <dbReference type="Pfam" id="PF25000"/>
    </source>
</evidence>
<dbReference type="SUPFAM" id="SSF52540">
    <property type="entry name" value="P-loop containing nucleoside triphosphate hydrolases"/>
    <property type="match status" value="2"/>
</dbReference>
<dbReference type="PANTHER" id="PTHR46082">
    <property type="entry name" value="ATP/GTP-BINDING PROTEIN-RELATED"/>
    <property type="match status" value="1"/>
</dbReference>
<dbReference type="PANTHER" id="PTHR46082:SF6">
    <property type="entry name" value="AAA+ ATPASE DOMAIN-CONTAINING PROTEIN-RELATED"/>
    <property type="match status" value="1"/>
</dbReference>
<evidence type="ECO:0000259" key="2">
    <source>
        <dbReference type="Pfam" id="PF13676"/>
    </source>
</evidence>
<dbReference type="OrthoDB" id="580767at2"/>
<evidence type="ECO:0000259" key="1">
    <source>
        <dbReference type="Pfam" id="PF00931"/>
    </source>
</evidence>
<evidence type="ECO:0000313" key="5">
    <source>
        <dbReference type="Proteomes" id="UP000198614"/>
    </source>
</evidence>
<gene>
    <name evidence="4" type="ORF">SAMN05216260_101340</name>
</gene>
<dbReference type="InterPro" id="IPR053137">
    <property type="entry name" value="NLR-like"/>
</dbReference>
<sequence length="1339" mass="147929">MTTEAGTRRNGRIVTFYSYKGGTGRTMALVNVGWILASNGLRVLLVDWDLEAPGLHRYLRPLFVDSELRRSNGLMNMMTSYVGQVMGSGDPLPPTGDPDAGRDTVIESEEWLRSCARLRPYTTGLDLTLPPGGRLDFLPAGRQSASYSAAVTTFDWHRFYNRLGGGSFLQALREEMKAEYDYVLIDSRTGVSDTSGICTMLLPDMLVNGFALNLQSIGGCAEVAASVTTSAPHPVRILPVPMRVEDAEQELLQQGRDSARAAFAPYLSWLHKGKRDKYWGEVEIPYKTYYAYAEIPATVGDRPLQAGSLLAAFERLTGWITDGRVRGLRPQPAEERRLLNAEYRRDPRAVPPRFYVSYAPNDRMWAEWAAGQLRAAGYQVSLHGTAEPMNGVPAEATAVLERRGRLLALLSPDYVQQPRAADVWARVTGRESAGVPALVAVRVQEMDGSRSGDGLFDERLSTDLTRRSPQDAARRLLEAVGSASTPRTPDGGAVTGMVPPPFPTATPAVWRVPARNVAFTGRGPLLEELRDRFSAGSRQVPQVLYGLGGMGKTQIAQEYAHRFKAAYDVVWWVPAAQPHLIRPALADLAPQLGIEGGEDTAGTAEAVLRALREGRPYKRWLLILDNAGRPEMLEEFLPGGPSGGHVLITSRDRTWVNSAGLVDVDVFRRRESLELLHLLNPRLPAAEAELVADRLGDMPLAVGQAAVWLSDGSMPVATYLSLLDDRLTKVLNDTRLPERDYPRSAAATWLLAVEELRRINPAAAEMLEICAFFGPDPIPMRVLYGRAVTEALTLGEGEPRDEMTIALLLRAINRFGLARSDQTSATLTVHRLVQAVIRDQIPKEDRFQIRAVVHAALVEAAPGDPDAQENWERYAELLPHLQPCRAAKNPDREVRKWITDSVRYLWKRSLLTAGLDLAASTLETWGARGIGHADDPQTLMLRTQQGNLLRSQGRLLESYEIDQDTFERFRRTRGAEYAHTLAVAGNLGADLRALGRYQEARELDRETLAAARRVLGDDHPRTLMYTNNLGMSEYLAGDRQEALRLHRGVYRQQLETYGPENLYTLSRADNYARDLRETGNLRVALELLETTVQLCAQTLGDNHSDTLRVRKNLAVALRRDGQYEQAKEMDEDLHNRYVTAHGPEHADTLAAACNLAGDLAALGDTGRALELVERAMSRYETYLGPDHPVSLACANNLSVYLRLEGHTGRAREMSRRAWEQMGRVLGEKHPYALSCMVNHANDLALAGAGDGALLAEAVELDVRAREFFVEVLGNDHYDTIGVTANLALGLRAVGRVEEADVLAEEALRRARETLGEDHPTTRAVLAGSRLDSDIEPPTT</sequence>
<dbReference type="GO" id="GO:0043531">
    <property type="term" value="F:ADP binding"/>
    <property type="evidence" value="ECO:0007669"/>
    <property type="project" value="InterPro"/>
</dbReference>
<protein>
    <submittedName>
        <fullName evidence="4">Tetratricopeptide repeat-containing protein</fullName>
    </submittedName>
</protein>
<feature type="domain" description="DUF7779" evidence="3">
    <location>
        <begin position="756"/>
        <end position="845"/>
    </location>
</feature>
<dbReference type="SUPFAM" id="SSF48452">
    <property type="entry name" value="TPR-like"/>
    <property type="match status" value="2"/>
</dbReference>
<dbReference type="EMBL" id="FNAX01000001">
    <property type="protein sequence ID" value="SDE33204.1"/>
    <property type="molecule type" value="Genomic_DNA"/>
</dbReference>
<dbReference type="Pfam" id="PF13676">
    <property type="entry name" value="TIR_2"/>
    <property type="match status" value="1"/>
</dbReference>
<dbReference type="InterPro" id="IPR056681">
    <property type="entry name" value="DUF7779"/>
</dbReference>
<proteinExistence type="predicted"/>
<dbReference type="InterPro" id="IPR035897">
    <property type="entry name" value="Toll_tir_struct_dom_sf"/>
</dbReference>
<dbReference type="Pfam" id="PF13424">
    <property type="entry name" value="TPR_12"/>
    <property type="match status" value="2"/>
</dbReference>
<name>A0A1G7C1G7_9ACTN</name>
<organism evidence="4 5">
    <name type="scientific">Streptomyces griseoaurantiacus</name>
    <dbReference type="NCBI Taxonomy" id="68213"/>
    <lineage>
        <taxon>Bacteria</taxon>
        <taxon>Bacillati</taxon>
        <taxon>Actinomycetota</taxon>
        <taxon>Actinomycetes</taxon>
        <taxon>Kitasatosporales</taxon>
        <taxon>Streptomycetaceae</taxon>
        <taxon>Streptomyces</taxon>
        <taxon>Streptomyces aurantiacus group</taxon>
    </lineage>
</organism>
<dbReference type="Pfam" id="PF13374">
    <property type="entry name" value="TPR_10"/>
    <property type="match status" value="3"/>
</dbReference>